<name>A0A0A8E568_9GAMM</name>
<evidence type="ECO:0000313" key="4">
    <source>
        <dbReference type="Proteomes" id="UP000031104"/>
    </source>
</evidence>
<accession>A0A0A8E568</accession>
<reference evidence="3 4" key="1">
    <citation type="submission" date="2014-12" db="EMBL/GenBank/DDBJ databases">
        <title>Complete genome sequence of Francisella guanzhouensis strain 08HL01032 isolated from air-conditioning system in China.</title>
        <authorList>
            <person name="Svensson D."/>
            <person name="Ohrman C."/>
            <person name="Backman S."/>
            <person name="Karlsson E."/>
            <person name="Nilsson E."/>
            <person name="Bystrom M."/>
            <person name="Larkeryd A."/>
            <person name="Stenberg P."/>
            <person name="Scholtz H.C."/>
            <person name="Forsman M."/>
            <person name="Sjodin A."/>
        </authorList>
    </citation>
    <scope>NUCLEOTIDE SEQUENCE [LARGE SCALE GENOMIC DNA]</scope>
    <source>
        <strain evidence="3 4">08HL01032</strain>
    </source>
</reference>
<dbReference type="AlphaFoldDB" id="A0A0A8E568"/>
<proteinExistence type="predicted"/>
<evidence type="ECO:0000313" key="3">
    <source>
        <dbReference type="EMBL" id="AJC49128.1"/>
    </source>
</evidence>
<dbReference type="EMBL" id="CP010427">
    <property type="protein sequence ID" value="AJC49128.1"/>
    <property type="molecule type" value="Genomic_DNA"/>
</dbReference>
<dbReference type="GO" id="GO:0043107">
    <property type="term" value="P:type IV pilus-dependent motility"/>
    <property type="evidence" value="ECO:0007669"/>
    <property type="project" value="InterPro"/>
</dbReference>
<protein>
    <submittedName>
        <fullName evidence="3">Type IV pili glycosylation protein</fullName>
    </submittedName>
</protein>
<keyword evidence="2" id="KW-1133">Transmembrane helix</keyword>
<dbReference type="GO" id="GO:0043683">
    <property type="term" value="P:type IV pilus assembly"/>
    <property type="evidence" value="ECO:0007669"/>
    <property type="project" value="InterPro"/>
</dbReference>
<dbReference type="Proteomes" id="UP000031104">
    <property type="component" value="Chromosome"/>
</dbReference>
<sequence>MIDKLQFLLSSRYINKVIYAPLKLRLVVMLILLVLFSLVFYGMFVAPVLTNNASVESHINTMKDQIPLLIKKQKDLEKLKEQVEILEQSNSETKFSIPESHSVPIFLSSLSEAINSSGVTIIDLSPAGVEKNKHLDLYAINFRAKLSGSFPELIKLFIALFDMKDIAVITNMAIKREADEKLVIELNLQTYSRQGVGA</sequence>
<dbReference type="OrthoDB" id="5605334at2"/>
<gene>
    <name evidence="3" type="ORF">SD28_05515</name>
</gene>
<evidence type="ECO:0000256" key="1">
    <source>
        <dbReference type="SAM" id="Coils"/>
    </source>
</evidence>
<dbReference type="Gene3D" id="3.30.70.60">
    <property type="match status" value="1"/>
</dbReference>
<evidence type="ECO:0000256" key="2">
    <source>
        <dbReference type="SAM" id="Phobius"/>
    </source>
</evidence>
<dbReference type="HOGENOM" id="CLU_1376399_0_0_6"/>
<organism evidence="3 4">
    <name type="scientific">Allofrancisella guangzhouensis</name>
    <dbReference type="NCBI Taxonomy" id="594679"/>
    <lineage>
        <taxon>Bacteria</taxon>
        <taxon>Pseudomonadati</taxon>
        <taxon>Pseudomonadota</taxon>
        <taxon>Gammaproteobacteria</taxon>
        <taxon>Thiotrichales</taxon>
        <taxon>Francisellaceae</taxon>
        <taxon>Allofrancisella</taxon>
    </lineage>
</organism>
<keyword evidence="2" id="KW-0472">Membrane</keyword>
<dbReference type="InterPro" id="IPR007445">
    <property type="entry name" value="PilO"/>
</dbReference>
<dbReference type="KEGG" id="fgu:SD28_05515"/>
<feature type="transmembrane region" description="Helical" evidence="2">
    <location>
        <begin position="26"/>
        <end position="49"/>
    </location>
</feature>
<dbReference type="RefSeq" id="WP_039124908.1">
    <property type="nucleotide sequence ID" value="NZ_CP010427.1"/>
</dbReference>
<feature type="coiled-coil region" evidence="1">
    <location>
        <begin position="69"/>
        <end position="96"/>
    </location>
</feature>
<keyword evidence="4" id="KW-1185">Reference proteome</keyword>
<dbReference type="Pfam" id="PF04350">
    <property type="entry name" value="PilO"/>
    <property type="match status" value="1"/>
</dbReference>
<keyword evidence="1" id="KW-0175">Coiled coil</keyword>
<keyword evidence="2" id="KW-0812">Transmembrane</keyword>
<dbReference type="InterPro" id="IPR014717">
    <property type="entry name" value="Transl_elong_EF1B/ribsomal_bS6"/>
</dbReference>
<dbReference type="STRING" id="594679.SD28_05515"/>